<feature type="domain" description="Excalibur calcium-binding" evidence="3">
    <location>
        <begin position="38"/>
        <end position="74"/>
    </location>
</feature>
<proteinExistence type="predicted"/>
<dbReference type="AlphaFoldDB" id="H0R6D6"/>
<gene>
    <name evidence="4" type="ORF">GOEFS_121_00390</name>
</gene>
<feature type="region of interest" description="Disordered" evidence="1">
    <location>
        <begin position="51"/>
        <end position="74"/>
    </location>
</feature>
<keyword evidence="5" id="KW-1185">Reference proteome</keyword>
<feature type="signal peptide" evidence="2">
    <location>
        <begin position="1"/>
        <end position="28"/>
    </location>
</feature>
<keyword evidence="2" id="KW-0732">Signal</keyword>
<dbReference type="InterPro" id="IPR008613">
    <property type="entry name" value="Excalibur_Ca-bd_domain"/>
</dbReference>
<feature type="compositionally biased region" description="Basic and acidic residues" evidence="1">
    <location>
        <begin position="52"/>
        <end position="74"/>
    </location>
</feature>
<dbReference type="eggNOG" id="COG3064">
    <property type="taxonomic scope" value="Bacteria"/>
</dbReference>
<dbReference type="SMART" id="SM00894">
    <property type="entry name" value="Excalibur"/>
    <property type="match status" value="1"/>
</dbReference>
<evidence type="ECO:0000313" key="5">
    <source>
        <dbReference type="Proteomes" id="UP000035034"/>
    </source>
</evidence>
<dbReference type="STRING" id="1077974.GOEFS_121_00390"/>
<dbReference type="EMBL" id="BAEH01000121">
    <property type="protein sequence ID" value="GAB20637.1"/>
    <property type="molecule type" value="Genomic_DNA"/>
</dbReference>
<sequence>MTIRRATAFICATAFATSLALVPAVASAAPPGATAATYYKNCTEVRNAGKAPLREGDDGYADHLDRDGDGIACE</sequence>
<evidence type="ECO:0000256" key="2">
    <source>
        <dbReference type="SAM" id="SignalP"/>
    </source>
</evidence>
<dbReference type="RefSeq" id="WP_007319972.1">
    <property type="nucleotide sequence ID" value="NZ_BAEH01000121.1"/>
</dbReference>
<dbReference type="Proteomes" id="UP000035034">
    <property type="component" value="Unassembled WGS sequence"/>
</dbReference>
<protein>
    <recommendedName>
        <fullName evidence="3">Excalibur calcium-binding domain-containing protein</fullName>
    </recommendedName>
</protein>
<reference evidence="4 5" key="1">
    <citation type="submission" date="2011-12" db="EMBL/GenBank/DDBJ databases">
        <title>Whole genome shotgun sequence of Gordonia effusa NBRC 100432.</title>
        <authorList>
            <person name="Yoshida I."/>
            <person name="Takarada H."/>
            <person name="Hosoyama A."/>
            <person name="Tsuchikane K."/>
            <person name="Katsumata H."/>
            <person name="Yamazaki S."/>
            <person name="Fujita N."/>
        </authorList>
    </citation>
    <scope>NUCLEOTIDE SEQUENCE [LARGE SCALE GENOMIC DNA]</scope>
    <source>
        <strain evidence="4 5">NBRC 100432</strain>
    </source>
</reference>
<name>H0R6D6_9ACTN</name>
<dbReference type="Pfam" id="PF05901">
    <property type="entry name" value="Excalibur"/>
    <property type="match status" value="1"/>
</dbReference>
<feature type="chain" id="PRO_5003537076" description="Excalibur calcium-binding domain-containing protein" evidence="2">
    <location>
        <begin position="29"/>
        <end position="74"/>
    </location>
</feature>
<evidence type="ECO:0000313" key="4">
    <source>
        <dbReference type="EMBL" id="GAB20637.1"/>
    </source>
</evidence>
<evidence type="ECO:0000259" key="3">
    <source>
        <dbReference type="SMART" id="SM00894"/>
    </source>
</evidence>
<organism evidence="4 5">
    <name type="scientific">Gordonia effusa NBRC 100432</name>
    <dbReference type="NCBI Taxonomy" id="1077974"/>
    <lineage>
        <taxon>Bacteria</taxon>
        <taxon>Bacillati</taxon>
        <taxon>Actinomycetota</taxon>
        <taxon>Actinomycetes</taxon>
        <taxon>Mycobacteriales</taxon>
        <taxon>Gordoniaceae</taxon>
        <taxon>Gordonia</taxon>
    </lineage>
</organism>
<comment type="caution">
    <text evidence="4">The sequence shown here is derived from an EMBL/GenBank/DDBJ whole genome shotgun (WGS) entry which is preliminary data.</text>
</comment>
<accession>H0R6D6</accession>
<evidence type="ECO:0000256" key="1">
    <source>
        <dbReference type="SAM" id="MobiDB-lite"/>
    </source>
</evidence>